<reference evidence="1 2" key="1">
    <citation type="submission" date="2020-09" db="EMBL/GenBank/DDBJ databases">
        <title>De no assembly of potato wild relative species, Solanum commersonii.</title>
        <authorList>
            <person name="Cho K."/>
        </authorList>
    </citation>
    <scope>NUCLEOTIDE SEQUENCE [LARGE SCALE GENOMIC DNA]</scope>
    <source>
        <strain evidence="1">LZ3.2</strain>
        <tissue evidence="1">Leaf</tissue>
    </source>
</reference>
<comment type="caution">
    <text evidence="1">The sequence shown here is derived from an EMBL/GenBank/DDBJ whole genome shotgun (WGS) entry which is preliminary data.</text>
</comment>
<accession>A0A9J6A724</accession>
<dbReference type="EMBL" id="JACXVP010000002">
    <property type="protein sequence ID" value="KAG5620176.1"/>
    <property type="molecule type" value="Genomic_DNA"/>
</dbReference>
<dbReference type="AlphaFoldDB" id="A0A9J6A724"/>
<dbReference type="Proteomes" id="UP000824120">
    <property type="component" value="Chromosome 2"/>
</dbReference>
<feature type="non-terminal residue" evidence="1">
    <location>
        <position position="1"/>
    </location>
</feature>
<proteinExistence type="predicted"/>
<protein>
    <submittedName>
        <fullName evidence="1">Uncharacterized protein</fullName>
    </submittedName>
</protein>
<evidence type="ECO:0000313" key="1">
    <source>
        <dbReference type="EMBL" id="KAG5620176.1"/>
    </source>
</evidence>
<gene>
    <name evidence="1" type="ORF">H5410_005394</name>
</gene>
<keyword evidence="2" id="KW-1185">Reference proteome</keyword>
<sequence length="75" mass="8454">MVHTCVEEIHKCPITQCASQPLFALSSGGRPMEHVSHYYWTQLSHESDNQRCLCMLKGIADALMESQLQTTSTDQ</sequence>
<evidence type="ECO:0000313" key="2">
    <source>
        <dbReference type="Proteomes" id="UP000824120"/>
    </source>
</evidence>
<name>A0A9J6A724_SOLCO</name>
<organism evidence="1 2">
    <name type="scientific">Solanum commersonii</name>
    <name type="common">Commerson's wild potato</name>
    <name type="synonym">Commerson's nightshade</name>
    <dbReference type="NCBI Taxonomy" id="4109"/>
    <lineage>
        <taxon>Eukaryota</taxon>
        <taxon>Viridiplantae</taxon>
        <taxon>Streptophyta</taxon>
        <taxon>Embryophyta</taxon>
        <taxon>Tracheophyta</taxon>
        <taxon>Spermatophyta</taxon>
        <taxon>Magnoliopsida</taxon>
        <taxon>eudicotyledons</taxon>
        <taxon>Gunneridae</taxon>
        <taxon>Pentapetalae</taxon>
        <taxon>asterids</taxon>
        <taxon>lamiids</taxon>
        <taxon>Solanales</taxon>
        <taxon>Solanaceae</taxon>
        <taxon>Solanoideae</taxon>
        <taxon>Solaneae</taxon>
        <taxon>Solanum</taxon>
    </lineage>
</organism>